<dbReference type="Pfam" id="PF00440">
    <property type="entry name" value="TetR_N"/>
    <property type="match status" value="1"/>
</dbReference>
<dbReference type="InterPro" id="IPR001647">
    <property type="entry name" value="HTH_TetR"/>
</dbReference>
<keyword evidence="7" id="KW-1185">Reference proteome</keyword>
<name>A0ABX6IIQ9_9ACTN</name>
<feature type="domain" description="HTH tetR-type" evidence="5">
    <location>
        <begin position="6"/>
        <end position="66"/>
    </location>
</feature>
<dbReference type="PANTHER" id="PTHR30055:SF151">
    <property type="entry name" value="TRANSCRIPTIONAL REGULATORY PROTEIN"/>
    <property type="match status" value="1"/>
</dbReference>
<dbReference type="Gene3D" id="1.10.357.10">
    <property type="entry name" value="Tetracycline Repressor, domain 2"/>
    <property type="match status" value="1"/>
</dbReference>
<dbReference type="InterPro" id="IPR036271">
    <property type="entry name" value="Tet_transcr_reg_TetR-rel_C_sf"/>
</dbReference>
<proteinExistence type="predicted"/>
<feature type="DNA-binding region" description="H-T-H motif" evidence="4">
    <location>
        <begin position="29"/>
        <end position="48"/>
    </location>
</feature>
<dbReference type="InterPro" id="IPR009057">
    <property type="entry name" value="Homeodomain-like_sf"/>
</dbReference>
<dbReference type="InterPro" id="IPR050109">
    <property type="entry name" value="HTH-type_TetR-like_transc_reg"/>
</dbReference>
<reference evidence="6" key="1">
    <citation type="journal article" date="2021" name="Nat. Microbiol.">
        <title>Cocultivation of an ultrasmall environmental parasitic bacterium with lytic ability against bacteria associated with wastewater foams.</title>
        <authorList>
            <person name="Batinovic S."/>
            <person name="Rose J.J.A."/>
            <person name="Ratcliffe J."/>
            <person name="Seviour R.J."/>
            <person name="Petrovski S."/>
        </authorList>
    </citation>
    <scope>NUCLEOTIDE SEQUENCE</scope>
    <source>
        <strain evidence="6">CON9</strain>
    </source>
</reference>
<sequence>MTNSASLNRTRIVDAAVSLLEHEGAAGLSMRRLAEVLDSKPMTLYHYVPNKSTLLALAMSEVAARMDFLDPQGPPRERMIAVAMDMYERLSEVPWIVDILRQGTVTGIPALAIVDRFFTAAAELGADDQTCLDLWRAVWYLVIAQINWDGVVAARRGGERSWYQDVDPADVATMPRVAAMLPRWGDLAAGFELSKAVAAQIDGTFTSR</sequence>
<dbReference type="SUPFAM" id="SSF48498">
    <property type="entry name" value="Tetracyclin repressor-like, C-terminal domain"/>
    <property type="match status" value="1"/>
</dbReference>
<evidence type="ECO:0000259" key="5">
    <source>
        <dbReference type="PROSITE" id="PS50977"/>
    </source>
</evidence>
<evidence type="ECO:0000313" key="7">
    <source>
        <dbReference type="Proteomes" id="UP001059836"/>
    </source>
</evidence>
<keyword evidence="2 4" id="KW-0238">DNA-binding</keyword>
<evidence type="ECO:0000256" key="3">
    <source>
        <dbReference type="ARBA" id="ARBA00023163"/>
    </source>
</evidence>
<evidence type="ECO:0000256" key="2">
    <source>
        <dbReference type="ARBA" id="ARBA00023125"/>
    </source>
</evidence>
<gene>
    <name evidence="6" type="ORF">GII31_10165</name>
</gene>
<dbReference type="PANTHER" id="PTHR30055">
    <property type="entry name" value="HTH-TYPE TRANSCRIPTIONAL REGULATOR RUTR"/>
    <property type="match status" value="1"/>
</dbReference>
<dbReference type="SUPFAM" id="SSF46689">
    <property type="entry name" value="Homeodomain-like"/>
    <property type="match status" value="1"/>
</dbReference>
<dbReference type="Proteomes" id="UP001059836">
    <property type="component" value="Chromosome"/>
</dbReference>
<dbReference type="PROSITE" id="PS50977">
    <property type="entry name" value="HTH_TETR_2"/>
    <property type="match status" value="1"/>
</dbReference>
<evidence type="ECO:0000256" key="1">
    <source>
        <dbReference type="ARBA" id="ARBA00023015"/>
    </source>
</evidence>
<dbReference type="RefSeq" id="WP_213249192.1">
    <property type="nucleotide sequence ID" value="NZ_CP045806.1"/>
</dbReference>
<protein>
    <submittedName>
        <fullName evidence="6">TetR family transcriptional regulator</fullName>
    </submittedName>
</protein>
<evidence type="ECO:0000313" key="6">
    <source>
        <dbReference type="EMBL" id="QHN35195.1"/>
    </source>
</evidence>
<keyword evidence="3" id="KW-0804">Transcription</keyword>
<evidence type="ECO:0000256" key="4">
    <source>
        <dbReference type="PROSITE-ProRule" id="PRU00335"/>
    </source>
</evidence>
<dbReference type="EMBL" id="CP045809">
    <property type="protein sequence ID" value="QHN35195.1"/>
    <property type="molecule type" value="Genomic_DNA"/>
</dbReference>
<organism evidence="6 7">
    <name type="scientific">Gordonia pseudamarae</name>
    <dbReference type="NCBI Taxonomy" id="2831662"/>
    <lineage>
        <taxon>Bacteria</taxon>
        <taxon>Bacillati</taxon>
        <taxon>Actinomycetota</taxon>
        <taxon>Actinomycetes</taxon>
        <taxon>Mycobacteriales</taxon>
        <taxon>Gordoniaceae</taxon>
        <taxon>Gordonia</taxon>
    </lineage>
</organism>
<accession>A0ABX6IIQ9</accession>
<keyword evidence="1" id="KW-0805">Transcription regulation</keyword>